<dbReference type="SUPFAM" id="SSF55729">
    <property type="entry name" value="Acyl-CoA N-acyltransferases (Nat)"/>
    <property type="match status" value="1"/>
</dbReference>
<dbReference type="EMBL" id="JAFIMR010000018">
    <property type="protein sequence ID" value="KAI1867518.1"/>
    <property type="molecule type" value="Genomic_DNA"/>
</dbReference>
<dbReference type="Gene3D" id="3.40.630.30">
    <property type="match status" value="1"/>
</dbReference>
<sequence>MTLPNYTDLAPSILRQRLVVEGYPAKPISDGAIRRYLSQLSDITAMRSLIEPVTHKSDLYGWAGWIHWETSGAHFYAWEQPSLFFSVDIYTCKQFDPKLVVDFTRSFFQTTEITARDFSSAPPTKSAAQLAVAPVIKYTLSDPELDALSVRLLSEQPPRTRDALVLYRLEGHDELSNLGRHIERQVFEEKFANTDADMRRIYGSHESVSAFYVVMDQSIRRPVGCMRIMRHSAAGLLSLQEAQQFAGVTEEDFKKYYGISNLETVWDIGTIAIPEQYRGRDEHHIVVMLYRGGHLRGHYEGVTHYIALVDKDLRRIFNMMGWPFYAMAGSKPFEYEGSGDTLAVCGIAKDFFPCMEARICTADERIKPIVQYFAQRFVHGHDIDHRIMFEHSLWPDGTTPLTRTKPMAREARL</sequence>
<evidence type="ECO:0000313" key="3">
    <source>
        <dbReference type="Proteomes" id="UP000829685"/>
    </source>
</evidence>
<evidence type="ECO:0000256" key="1">
    <source>
        <dbReference type="ARBA" id="ARBA00001928"/>
    </source>
</evidence>
<organism evidence="2 3">
    <name type="scientific">Neoarthrinium moseri</name>
    <dbReference type="NCBI Taxonomy" id="1658444"/>
    <lineage>
        <taxon>Eukaryota</taxon>
        <taxon>Fungi</taxon>
        <taxon>Dikarya</taxon>
        <taxon>Ascomycota</taxon>
        <taxon>Pezizomycotina</taxon>
        <taxon>Sordariomycetes</taxon>
        <taxon>Xylariomycetidae</taxon>
        <taxon>Amphisphaeriales</taxon>
        <taxon>Apiosporaceae</taxon>
        <taxon>Neoarthrinium</taxon>
    </lineage>
</organism>
<dbReference type="Gene3D" id="3.60.90.10">
    <property type="entry name" value="S-adenosylmethionine decarboxylase"/>
    <property type="match status" value="1"/>
</dbReference>
<dbReference type="GO" id="GO:0008295">
    <property type="term" value="P:spermidine biosynthetic process"/>
    <property type="evidence" value="ECO:0007669"/>
    <property type="project" value="InterPro"/>
</dbReference>
<dbReference type="InterPro" id="IPR003826">
    <property type="entry name" value="AdoMetDC_fam_prok"/>
</dbReference>
<keyword evidence="3" id="KW-1185">Reference proteome</keyword>
<name>A0A9P9WK77_9PEZI</name>
<dbReference type="Proteomes" id="UP000829685">
    <property type="component" value="Unassembled WGS sequence"/>
</dbReference>
<dbReference type="GO" id="GO:0004014">
    <property type="term" value="F:adenosylmethionine decarboxylase activity"/>
    <property type="evidence" value="ECO:0007669"/>
    <property type="project" value="InterPro"/>
</dbReference>
<reference evidence="2" key="1">
    <citation type="submission" date="2021-03" db="EMBL/GenBank/DDBJ databases">
        <title>Revisited historic fungal species revealed as producer of novel bioactive compounds through whole genome sequencing and comparative genomics.</title>
        <authorList>
            <person name="Vignolle G.A."/>
            <person name="Hochenegger N."/>
            <person name="Mach R.L."/>
            <person name="Mach-Aigner A.R."/>
            <person name="Javad Rahimi M."/>
            <person name="Salim K.A."/>
            <person name="Chan C.M."/>
            <person name="Lim L.B.L."/>
            <person name="Cai F."/>
            <person name="Druzhinina I.S."/>
            <person name="U'Ren J.M."/>
            <person name="Derntl C."/>
        </authorList>
    </citation>
    <scope>NUCLEOTIDE SEQUENCE</scope>
    <source>
        <strain evidence="2">TUCIM 5799</strain>
    </source>
</reference>
<protein>
    <submittedName>
        <fullName evidence="2">Uncharacterized protein</fullName>
    </submittedName>
</protein>
<dbReference type="AlphaFoldDB" id="A0A9P9WK77"/>
<dbReference type="Pfam" id="PF02675">
    <property type="entry name" value="AdoMet_dc"/>
    <property type="match status" value="1"/>
</dbReference>
<dbReference type="InterPro" id="IPR016181">
    <property type="entry name" value="Acyl_CoA_acyltransferase"/>
</dbReference>
<comment type="cofactor">
    <cofactor evidence="1">
        <name>pyruvate</name>
        <dbReference type="ChEBI" id="CHEBI:15361"/>
    </cofactor>
</comment>
<evidence type="ECO:0000313" key="2">
    <source>
        <dbReference type="EMBL" id="KAI1867518.1"/>
    </source>
</evidence>
<gene>
    <name evidence="2" type="ORF">JX265_007320</name>
</gene>
<accession>A0A9P9WK77</accession>
<dbReference type="OrthoDB" id="4747001at2759"/>
<proteinExistence type="predicted"/>
<comment type="caution">
    <text evidence="2">The sequence shown here is derived from an EMBL/GenBank/DDBJ whole genome shotgun (WGS) entry which is preliminary data.</text>
</comment>